<evidence type="ECO:0000313" key="2">
    <source>
        <dbReference type="Proteomes" id="UP000315471"/>
    </source>
</evidence>
<gene>
    <name evidence="1" type="ORF">Q31b_49450</name>
</gene>
<dbReference type="AlphaFoldDB" id="A0A5C6DH66"/>
<sequence>MIDPNGLAPLGERDLIHQRDKPIGVLLDNGAVSSCQSLAPMGQAHWGPLQQWWRLARSVIFSKLIVSSLPPPQTQSSCSF</sequence>
<evidence type="ECO:0000313" key="1">
    <source>
        <dbReference type="EMBL" id="TWU36663.1"/>
    </source>
</evidence>
<protein>
    <submittedName>
        <fullName evidence="1">Uncharacterized protein</fullName>
    </submittedName>
</protein>
<proteinExistence type="predicted"/>
<dbReference type="Proteomes" id="UP000315471">
    <property type="component" value="Unassembled WGS sequence"/>
</dbReference>
<reference evidence="1 2" key="1">
    <citation type="submission" date="2019-02" db="EMBL/GenBank/DDBJ databases">
        <title>Deep-cultivation of Planctomycetes and their phenomic and genomic characterization uncovers novel biology.</title>
        <authorList>
            <person name="Wiegand S."/>
            <person name="Jogler M."/>
            <person name="Boedeker C."/>
            <person name="Pinto D."/>
            <person name="Vollmers J."/>
            <person name="Rivas-Marin E."/>
            <person name="Kohn T."/>
            <person name="Peeters S.H."/>
            <person name="Heuer A."/>
            <person name="Rast P."/>
            <person name="Oberbeckmann S."/>
            <person name="Bunk B."/>
            <person name="Jeske O."/>
            <person name="Meyerdierks A."/>
            <person name="Storesund J.E."/>
            <person name="Kallscheuer N."/>
            <person name="Luecker S."/>
            <person name="Lage O.M."/>
            <person name="Pohl T."/>
            <person name="Merkel B.J."/>
            <person name="Hornburger P."/>
            <person name="Mueller R.-W."/>
            <person name="Bruemmer F."/>
            <person name="Labrenz M."/>
            <person name="Spormann A.M."/>
            <person name="Op Den Camp H."/>
            <person name="Overmann J."/>
            <person name="Amann R."/>
            <person name="Jetten M.S.M."/>
            <person name="Mascher T."/>
            <person name="Medema M.H."/>
            <person name="Devos D.P."/>
            <person name="Kaster A.-K."/>
            <person name="Ovreas L."/>
            <person name="Rohde M."/>
            <person name="Galperin M.Y."/>
            <person name="Jogler C."/>
        </authorList>
    </citation>
    <scope>NUCLEOTIDE SEQUENCE [LARGE SCALE GENOMIC DNA]</scope>
    <source>
        <strain evidence="1 2">Q31b</strain>
    </source>
</reference>
<organism evidence="1 2">
    <name type="scientific">Novipirellula aureliae</name>
    <dbReference type="NCBI Taxonomy" id="2527966"/>
    <lineage>
        <taxon>Bacteria</taxon>
        <taxon>Pseudomonadati</taxon>
        <taxon>Planctomycetota</taxon>
        <taxon>Planctomycetia</taxon>
        <taxon>Pirellulales</taxon>
        <taxon>Pirellulaceae</taxon>
        <taxon>Novipirellula</taxon>
    </lineage>
</organism>
<name>A0A5C6DH66_9BACT</name>
<accession>A0A5C6DH66</accession>
<comment type="caution">
    <text evidence="1">The sequence shown here is derived from an EMBL/GenBank/DDBJ whole genome shotgun (WGS) entry which is preliminary data.</text>
</comment>
<keyword evidence="2" id="KW-1185">Reference proteome</keyword>
<dbReference type="EMBL" id="SJPY01000008">
    <property type="protein sequence ID" value="TWU36663.1"/>
    <property type="molecule type" value="Genomic_DNA"/>
</dbReference>